<dbReference type="Gene3D" id="2.40.10.270">
    <property type="entry name" value="Bacteriophage SPP1 head-tail adaptor protein"/>
    <property type="match status" value="1"/>
</dbReference>
<accession>A0A1M7IKN6</accession>
<dbReference type="Proteomes" id="UP000322545">
    <property type="component" value="Unassembled WGS sequence"/>
</dbReference>
<dbReference type="Pfam" id="PF05521">
    <property type="entry name" value="Phage_HCP"/>
    <property type="match status" value="1"/>
</dbReference>
<keyword evidence="2" id="KW-1185">Reference proteome</keyword>
<name>A0A1M7IKN6_9RHOB</name>
<dbReference type="InterPro" id="IPR038666">
    <property type="entry name" value="SSP1_head-tail_sf"/>
</dbReference>
<proteinExistence type="predicted"/>
<sequence>MMGRVHLNRQLVLEAPERVADGAGGFTEAWMGLGTLWAELVARTGRERSGEGVPVSATGYRIRVRAAPEGAAMRPRPGQRFREGTRVFRIEAVAERDAGAKYLVCFAEEEVAL</sequence>
<gene>
    <name evidence="1" type="ORF">SAMN05443432_107106</name>
</gene>
<protein>
    <submittedName>
        <fullName evidence="1">Head-tail adaptor</fullName>
    </submittedName>
</protein>
<organism evidence="1 2">
    <name type="scientific">Roseovarius litoreus</name>
    <dbReference type="NCBI Taxonomy" id="1155722"/>
    <lineage>
        <taxon>Bacteria</taxon>
        <taxon>Pseudomonadati</taxon>
        <taxon>Pseudomonadota</taxon>
        <taxon>Alphaproteobacteria</taxon>
        <taxon>Rhodobacterales</taxon>
        <taxon>Roseobacteraceae</taxon>
        <taxon>Roseovarius</taxon>
    </lineage>
</organism>
<reference evidence="1 2" key="1">
    <citation type="submission" date="2016-11" db="EMBL/GenBank/DDBJ databases">
        <authorList>
            <person name="Varghese N."/>
            <person name="Submissions S."/>
        </authorList>
    </citation>
    <scope>NUCLEOTIDE SEQUENCE [LARGE SCALE GENOMIC DNA]</scope>
    <source>
        <strain evidence="1 2">DSM 28249</strain>
    </source>
</reference>
<evidence type="ECO:0000313" key="2">
    <source>
        <dbReference type="Proteomes" id="UP000322545"/>
    </source>
</evidence>
<dbReference type="AlphaFoldDB" id="A0A1M7IKN6"/>
<dbReference type="EMBL" id="FRCB01000007">
    <property type="protein sequence ID" value="SHM41239.1"/>
    <property type="molecule type" value="Genomic_DNA"/>
</dbReference>
<dbReference type="InterPro" id="IPR008767">
    <property type="entry name" value="Phage_SPP1_head-tail_adaptor"/>
</dbReference>
<evidence type="ECO:0000313" key="1">
    <source>
        <dbReference type="EMBL" id="SHM41239.1"/>
    </source>
</evidence>